<dbReference type="Pfam" id="PF00688">
    <property type="entry name" value="TGFb_propeptide"/>
    <property type="match status" value="1"/>
</dbReference>
<dbReference type="PANTHER" id="PTHR11848:SF298">
    <property type="entry name" value="DAWDLE, ISOFORM A"/>
    <property type="match status" value="1"/>
</dbReference>
<comment type="subcellular location">
    <subcellularLocation>
        <location evidence="1">Secreted</location>
    </subcellularLocation>
</comment>
<keyword evidence="7" id="KW-0325">Glycoprotein</keyword>
<dbReference type="InterPro" id="IPR015615">
    <property type="entry name" value="TGF-beta-rel"/>
</dbReference>
<organism evidence="11 12">
    <name type="scientific">Popillia japonica</name>
    <name type="common">Japanese beetle</name>
    <dbReference type="NCBI Taxonomy" id="7064"/>
    <lineage>
        <taxon>Eukaryota</taxon>
        <taxon>Metazoa</taxon>
        <taxon>Ecdysozoa</taxon>
        <taxon>Arthropoda</taxon>
        <taxon>Hexapoda</taxon>
        <taxon>Insecta</taxon>
        <taxon>Pterygota</taxon>
        <taxon>Neoptera</taxon>
        <taxon>Endopterygota</taxon>
        <taxon>Coleoptera</taxon>
        <taxon>Polyphaga</taxon>
        <taxon>Scarabaeiformia</taxon>
        <taxon>Scarabaeidae</taxon>
        <taxon>Rutelinae</taxon>
        <taxon>Popillia</taxon>
    </lineage>
</organism>
<keyword evidence="12" id="KW-1185">Reference proteome</keyword>
<dbReference type="GO" id="GO:0005125">
    <property type="term" value="F:cytokine activity"/>
    <property type="evidence" value="ECO:0007669"/>
    <property type="project" value="TreeGrafter"/>
</dbReference>
<reference evidence="11 12" key="1">
    <citation type="journal article" date="2024" name="BMC Genomics">
        <title>De novo assembly and annotation of Popillia japonica's genome with initial clues to its potential as an invasive pest.</title>
        <authorList>
            <person name="Cucini C."/>
            <person name="Boschi S."/>
            <person name="Funari R."/>
            <person name="Cardaioli E."/>
            <person name="Iannotti N."/>
            <person name="Marturano G."/>
            <person name="Paoli F."/>
            <person name="Bruttini M."/>
            <person name="Carapelli A."/>
            <person name="Frati F."/>
            <person name="Nardi F."/>
        </authorList>
    </citation>
    <scope>NUCLEOTIDE SEQUENCE [LARGE SCALE GENOMIC DNA]</scope>
    <source>
        <strain evidence="11">DMR45628</strain>
    </source>
</reference>
<sequence>MFRYLGITLPLLIICLSGCCQSNSDTFFSYFIPSFLKQSSSSSPPSYSIAANEETECTGCSQKITLIEDEQSNTIQEVDQHASFSDSVVTSLRIEYIKNQILNKLRLKEKPAVSLDNLPRIVKENDYIMSKIRDEDDDDDEDGYSDDFYAKTTRVIVFPYEDEARCLKRLRYPSACLPFQLPSDIHASDVSSAELWFYKLPDAYDSRNQTIVVSEVAHWDSNVSFQKTKPIAIKETSLIEGWVKVNVGYVIKNWLQYQDSPMHALNVACKTCYMAAYNSPISFGTATKPFLIIHNAHTQNRIEKGRRKKRNANCEPGNNECCRESLYISFADIGWSDWIIHPPGYNAYFCKGSCATAASLTLTGSQHNLVIQKIMFGNKRKMMNAKLELKPCCAPTRYKNLQLLYMNNNKTLTTKVLTNMIVESCGCM</sequence>
<dbReference type="InterPro" id="IPR017948">
    <property type="entry name" value="TGFb_CS"/>
</dbReference>
<dbReference type="PROSITE" id="PS51362">
    <property type="entry name" value="TGF_BETA_2"/>
    <property type="match status" value="1"/>
</dbReference>
<dbReference type="GO" id="GO:0008083">
    <property type="term" value="F:growth factor activity"/>
    <property type="evidence" value="ECO:0007669"/>
    <property type="project" value="UniProtKB-KW"/>
</dbReference>
<evidence type="ECO:0000256" key="7">
    <source>
        <dbReference type="ARBA" id="ARBA00023180"/>
    </source>
</evidence>
<dbReference type="InterPro" id="IPR001111">
    <property type="entry name" value="TGF-b_propeptide"/>
</dbReference>
<dbReference type="InterPro" id="IPR029034">
    <property type="entry name" value="Cystine-knot_cytokine"/>
</dbReference>
<evidence type="ECO:0000313" key="11">
    <source>
        <dbReference type="EMBL" id="KAK9758437.1"/>
    </source>
</evidence>
<evidence type="ECO:0000313" key="12">
    <source>
        <dbReference type="Proteomes" id="UP001458880"/>
    </source>
</evidence>
<comment type="similarity">
    <text evidence="2 8">Belongs to the TGF-beta family.</text>
</comment>
<proteinExistence type="inferred from homology"/>
<dbReference type="Pfam" id="PF00019">
    <property type="entry name" value="TGF_beta"/>
    <property type="match status" value="1"/>
</dbReference>
<evidence type="ECO:0000256" key="2">
    <source>
        <dbReference type="ARBA" id="ARBA00006656"/>
    </source>
</evidence>
<keyword evidence="3" id="KW-0964">Secreted</keyword>
<evidence type="ECO:0000256" key="8">
    <source>
        <dbReference type="RuleBase" id="RU000354"/>
    </source>
</evidence>
<feature type="chain" id="PRO_5043407762" evidence="9">
    <location>
        <begin position="23"/>
        <end position="428"/>
    </location>
</feature>
<evidence type="ECO:0000256" key="3">
    <source>
        <dbReference type="ARBA" id="ARBA00022525"/>
    </source>
</evidence>
<dbReference type="AlphaFoldDB" id="A0AAW1N963"/>
<dbReference type="Proteomes" id="UP001458880">
    <property type="component" value="Unassembled WGS sequence"/>
</dbReference>
<feature type="domain" description="TGF-beta family profile" evidence="10">
    <location>
        <begin position="307"/>
        <end position="428"/>
    </location>
</feature>
<keyword evidence="6" id="KW-1015">Disulfide bond</keyword>
<dbReference type="PANTHER" id="PTHR11848">
    <property type="entry name" value="TGF-BETA FAMILY"/>
    <property type="match status" value="1"/>
</dbReference>
<dbReference type="PRINTS" id="PR00669">
    <property type="entry name" value="INHIBINA"/>
</dbReference>
<dbReference type="SMART" id="SM00204">
    <property type="entry name" value="TGFB"/>
    <property type="match status" value="1"/>
</dbReference>
<name>A0AAW1N963_POPJA</name>
<feature type="signal peptide" evidence="9">
    <location>
        <begin position="1"/>
        <end position="22"/>
    </location>
</feature>
<dbReference type="GO" id="GO:0005615">
    <property type="term" value="C:extracellular space"/>
    <property type="evidence" value="ECO:0007669"/>
    <property type="project" value="TreeGrafter"/>
</dbReference>
<dbReference type="CDD" id="cd13752">
    <property type="entry name" value="TGF_beta_INHB"/>
    <property type="match status" value="1"/>
</dbReference>
<evidence type="ECO:0000256" key="6">
    <source>
        <dbReference type="ARBA" id="ARBA00023157"/>
    </source>
</evidence>
<dbReference type="InterPro" id="IPR001839">
    <property type="entry name" value="TGF-b_C"/>
</dbReference>
<keyword evidence="5 8" id="KW-0339">Growth factor</keyword>
<evidence type="ECO:0000256" key="5">
    <source>
        <dbReference type="ARBA" id="ARBA00023030"/>
    </source>
</evidence>
<evidence type="ECO:0000256" key="1">
    <source>
        <dbReference type="ARBA" id="ARBA00004613"/>
    </source>
</evidence>
<comment type="caution">
    <text evidence="11">The sequence shown here is derived from an EMBL/GenBank/DDBJ whole genome shotgun (WGS) entry which is preliminary data.</text>
</comment>
<accession>A0AAW1N963</accession>
<keyword evidence="4 9" id="KW-0732">Signal</keyword>
<evidence type="ECO:0000256" key="4">
    <source>
        <dbReference type="ARBA" id="ARBA00022729"/>
    </source>
</evidence>
<dbReference type="PROSITE" id="PS00250">
    <property type="entry name" value="TGF_BETA_1"/>
    <property type="match status" value="1"/>
</dbReference>
<dbReference type="EMBL" id="JASPKY010000003">
    <property type="protein sequence ID" value="KAK9758437.1"/>
    <property type="molecule type" value="Genomic_DNA"/>
</dbReference>
<dbReference type="SUPFAM" id="SSF57501">
    <property type="entry name" value="Cystine-knot cytokines"/>
    <property type="match status" value="1"/>
</dbReference>
<dbReference type="Gene3D" id="2.60.120.970">
    <property type="match status" value="1"/>
</dbReference>
<evidence type="ECO:0000256" key="9">
    <source>
        <dbReference type="SAM" id="SignalP"/>
    </source>
</evidence>
<protein>
    <submittedName>
        <fullName evidence="11">TGF-beta propeptide</fullName>
    </submittedName>
</protein>
<dbReference type="FunFam" id="2.10.90.10:FF:000001">
    <property type="entry name" value="Bone morphogenetic protein 4"/>
    <property type="match status" value="1"/>
</dbReference>
<gene>
    <name evidence="11" type="ORF">QE152_g534</name>
</gene>
<dbReference type="Gene3D" id="2.10.90.10">
    <property type="entry name" value="Cystine-knot cytokines"/>
    <property type="match status" value="1"/>
</dbReference>
<evidence type="ECO:0000259" key="10">
    <source>
        <dbReference type="PROSITE" id="PS51362"/>
    </source>
</evidence>